<keyword evidence="2" id="KW-1185">Reference proteome</keyword>
<dbReference type="AlphaFoldDB" id="A0A4P2VT13"/>
<organism evidence="1 2">
    <name type="scientific">Fluviispira sanaruensis</name>
    <dbReference type="NCBI Taxonomy" id="2493639"/>
    <lineage>
        <taxon>Bacteria</taxon>
        <taxon>Pseudomonadati</taxon>
        <taxon>Bdellovibrionota</taxon>
        <taxon>Oligoflexia</taxon>
        <taxon>Silvanigrellales</taxon>
        <taxon>Silvanigrellaceae</taxon>
        <taxon>Fluviispira</taxon>
    </lineage>
</organism>
<dbReference type="InterPro" id="IPR015018">
    <property type="entry name" value="DUF1905"/>
</dbReference>
<protein>
    <recommendedName>
        <fullName evidence="3">DUF1905 domain-containing protein</fullName>
    </recommendedName>
</protein>
<dbReference type="KEGG" id="sbf:JCM31447_04290"/>
<name>A0A4P2VT13_FLUSA</name>
<gene>
    <name evidence="1" type="ORF">JCM31447_04290</name>
</gene>
<dbReference type="Proteomes" id="UP000291236">
    <property type="component" value="Chromosome"/>
</dbReference>
<sequence>MKKYKVTGKIKRFPGKGGWFYVELNKKMSEVLRPLVKNRWPALLAASFTLNQTSWKSSIMPIKEGPLFIALPAKIRKCEQLEEGQKVNIEFLLSDNRIF</sequence>
<dbReference type="Gene3D" id="2.40.30.100">
    <property type="entry name" value="AF2212/PG0164-like"/>
    <property type="match status" value="1"/>
</dbReference>
<accession>A0A4P2VT13</accession>
<dbReference type="InterPro" id="IPR037079">
    <property type="entry name" value="AF2212/PG0164-like_sf"/>
</dbReference>
<dbReference type="RefSeq" id="WP_130606051.1">
    <property type="nucleotide sequence ID" value="NZ_AP019368.1"/>
</dbReference>
<evidence type="ECO:0008006" key="3">
    <source>
        <dbReference type="Google" id="ProtNLM"/>
    </source>
</evidence>
<dbReference type="EMBL" id="AP019368">
    <property type="protein sequence ID" value="BBH51992.1"/>
    <property type="molecule type" value="Genomic_DNA"/>
</dbReference>
<evidence type="ECO:0000313" key="2">
    <source>
        <dbReference type="Proteomes" id="UP000291236"/>
    </source>
</evidence>
<proteinExistence type="predicted"/>
<dbReference type="SUPFAM" id="SSF141694">
    <property type="entry name" value="AF2212/PG0164-like"/>
    <property type="match status" value="1"/>
</dbReference>
<dbReference type="Pfam" id="PF08922">
    <property type="entry name" value="DUF1905"/>
    <property type="match status" value="1"/>
</dbReference>
<dbReference type="OrthoDB" id="9808666at2"/>
<reference evidence="1 2" key="1">
    <citation type="submission" date="2018-12" db="EMBL/GenBank/DDBJ databases">
        <title>Rubrispira sanarue gen. nov., sp., nov., a member of the order Silvanigrellales, isolated from a brackish lake in Hamamatsu Japan.</title>
        <authorList>
            <person name="Maejima Y."/>
            <person name="Iino T."/>
            <person name="Muraguchi Y."/>
            <person name="Fukuda K."/>
            <person name="Nojiri H."/>
            <person name="Ohkuma M."/>
            <person name="Moriuchi R."/>
            <person name="Dohra H."/>
            <person name="Kimbara K."/>
            <person name="Shintani M."/>
        </authorList>
    </citation>
    <scope>NUCLEOTIDE SEQUENCE [LARGE SCALE GENOMIC DNA]</scope>
    <source>
        <strain evidence="1 2">RF1110005</strain>
    </source>
</reference>
<evidence type="ECO:0000313" key="1">
    <source>
        <dbReference type="EMBL" id="BBH51992.1"/>
    </source>
</evidence>